<keyword evidence="7" id="KW-0863">Zinc-finger</keyword>
<comment type="function">
    <text evidence="13">DNA-dependent RNA polymerase catalyzes the transcription of DNA into RNA using the four ribonucleoside triphosphates as substrates.</text>
</comment>
<organism evidence="20 21">
    <name type="scientific">Thelephora terrestris</name>
    <dbReference type="NCBI Taxonomy" id="56493"/>
    <lineage>
        <taxon>Eukaryota</taxon>
        <taxon>Fungi</taxon>
        <taxon>Dikarya</taxon>
        <taxon>Basidiomycota</taxon>
        <taxon>Agaricomycotina</taxon>
        <taxon>Agaricomycetes</taxon>
        <taxon>Thelephorales</taxon>
        <taxon>Thelephoraceae</taxon>
        <taxon>Thelephora</taxon>
    </lineage>
</organism>
<evidence type="ECO:0000256" key="1">
    <source>
        <dbReference type="ARBA" id="ARBA00004604"/>
    </source>
</evidence>
<dbReference type="InterPro" id="IPR007644">
    <property type="entry name" value="RNA_pol_bsu_protrusion"/>
</dbReference>
<keyword evidence="3 13" id="KW-0240">DNA-directed RNA polymerase</keyword>
<evidence type="ECO:0000256" key="13">
    <source>
        <dbReference type="RuleBase" id="RU363031"/>
    </source>
</evidence>
<proteinExistence type="inferred from homology"/>
<sequence>MPSTFETLERERLFRHPPQNGASVPILNEFVTPHLESFNALFDDSGLPLGDGDGKGLLSLALKDIGERVVFSGTGAYGGEGGEKAWGIRMRIWIEQVTIARPMVSDKDKTAKERRVYPSEARERLISYRGRMSVKICWQIENHGEVVRSAMRDCGLVPIMVRSVRCNLRSMSSAELVAHHEEPEEFGGYFVINGNERLIRYLILPRRNQVIALSRPSFTNRGPSYTPSAVQIRCVRPDQTSVTNTLHYLSNGSAMLRFSWRKQEYVIPIMLILKALTGASDKEIFEGIMMQDYDNTFLTDRVELLLRSYKMYNLYTGDQCLEYLGDKFRVVLGLPEDWTIQAVGVWLIQKLVLVHIDSAREKFKMLLFMLRKLYALVSKECCVDNPDSPQNQEVLLPGSLYGMIIKERLEEALNQIRAQITIDVQKGQADFLDNRYFNKVLSRVNFDIGAKMANFLATGNLVSPTGLDLQQASGFTIVAEKLNWQRYISHFRSIHRGAFFAELKTTTVRKLLPEAWGFLCPVHTPDGTPCGLLNHLSRTCRIVTSPLSVSHIQQLLVSHGMTQPFASEIDGRKNLCVQLDGKVIGWAPPALSRQLAKNLRVWKTEGLHSIPLDLEIGVIPPSRGGQYPGLYLFSTRARMMRPVKYLANNRDDQVGSFEQVYMDIACTPAEIEAGVSTHVEHSPTNFLSILANLTPFSDFNQSPRNIYQCQMGKQSMGTPSTALQHRTDNKLYRLQTGQSPVVRPALHNTYGMDSFPNGTNAIVAVISYTGYDMEDAMILNKSAHERGFGYGTVYKSYPIDLADVKGALKGSTPTLHFGIGPDVRMRKGDHPAGETIDWDGLPLVGARLVPGAPIAAYIDDTTGRTRFVKYKGDEVAYVDTVRLLGSDAGDSELQKVHITLRITRSPVIGDKFSSRHGQKGVCSQKWPAVDMPFTESGMQPDVIINPHAFPSRMTIGMLVESMAGKAGAMHGLAQDATPFQFTEDDTAIDYFGEQLKAAGYNYYGNEPMYSGITGQEFAADIYIGVVYYQRLRHMVLDKFQVRTTGPIDPLTRQPVKGRKRAGGIRFGEMERDALIAHGTSFLLQDRLMNCSDYSTAWVCRTCGSMISLGYDNVGLGSTVLGMERVAKPAGPGGEYCRVCRAVAEEEDQLARKSLTDEKTGQITVSGDIRVSIPPTNFLGSTSKGGDLDVIAVPYVFRYLCAELAAMGIAVSVAVE</sequence>
<comment type="catalytic activity">
    <reaction evidence="11">
        <text>RNA(n) + a ribonucleoside 5'-triphosphate = RNA(n+1) + diphosphate</text>
        <dbReference type="Rhea" id="RHEA:21248"/>
        <dbReference type="Rhea" id="RHEA-COMP:14527"/>
        <dbReference type="Rhea" id="RHEA-COMP:17342"/>
        <dbReference type="ChEBI" id="CHEBI:33019"/>
        <dbReference type="ChEBI" id="CHEBI:61557"/>
        <dbReference type="ChEBI" id="CHEBI:140395"/>
        <dbReference type="EC" id="2.7.7.6"/>
    </reaction>
    <physiologicalReaction direction="left-to-right" evidence="11">
        <dbReference type="Rhea" id="RHEA:21249"/>
    </physiologicalReaction>
</comment>
<evidence type="ECO:0000259" key="19">
    <source>
        <dbReference type="Pfam" id="PF06883"/>
    </source>
</evidence>
<reference evidence="20" key="1">
    <citation type="journal article" date="2020" name="Nat. Commun.">
        <title>Large-scale genome sequencing of mycorrhizal fungi provides insights into the early evolution of symbiotic traits.</title>
        <authorList>
            <person name="Miyauchi S."/>
            <person name="Kiss E."/>
            <person name="Kuo A."/>
            <person name="Drula E."/>
            <person name="Kohler A."/>
            <person name="Sanchez-Garcia M."/>
            <person name="Morin E."/>
            <person name="Andreopoulos B."/>
            <person name="Barry K.W."/>
            <person name="Bonito G."/>
            <person name="Buee M."/>
            <person name="Carver A."/>
            <person name="Chen C."/>
            <person name="Cichocki N."/>
            <person name="Clum A."/>
            <person name="Culley D."/>
            <person name="Crous P.W."/>
            <person name="Fauchery L."/>
            <person name="Girlanda M."/>
            <person name="Hayes R.D."/>
            <person name="Keri Z."/>
            <person name="LaButti K."/>
            <person name="Lipzen A."/>
            <person name="Lombard V."/>
            <person name="Magnuson J."/>
            <person name="Maillard F."/>
            <person name="Murat C."/>
            <person name="Nolan M."/>
            <person name="Ohm R.A."/>
            <person name="Pangilinan J."/>
            <person name="Pereira M.F."/>
            <person name="Perotto S."/>
            <person name="Peter M."/>
            <person name="Pfister S."/>
            <person name="Riley R."/>
            <person name="Sitrit Y."/>
            <person name="Stielow J.B."/>
            <person name="Szollosi G."/>
            <person name="Zifcakova L."/>
            <person name="Stursova M."/>
            <person name="Spatafora J.W."/>
            <person name="Tedersoo L."/>
            <person name="Vaario L.M."/>
            <person name="Yamada A."/>
            <person name="Yan M."/>
            <person name="Wang P."/>
            <person name="Xu J."/>
            <person name="Bruns T."/>
            <person name="Baldrian P."/>
            <person name="Vilgalys R."/>
            <person name="Dunand C."/>
            <person name="Henrissat B."/>
            <person name="Grigoriev I.V."/>
            <person name="Hibbett D."/>
            <person name="Nagy L.G."/>
            <person name="Martin F.M."/>
        </authorList>
    </citation>
    <scope>NUCLEOTIDE SEQUENCE</scope>
    <source>
        <strain evidence="20">UH-Tt-Lm1</strain>
    </source>
</reference>
<keyword evidence="8" id="KW-0862">Zinc</keyword>
<dbReference type="GO" id="GO:0003899">
    <property type="term" value="F:DNA-directed RNA polymerase activity"/>
    <property type="evidence" value="ECO:0007669"/>
    <property type="project" value="UniProtKB-EC"/>
</dbReference>
<dbReference type="Gene3D" id="3.90.1070.20">
    <property type="match status" value="1"/>
</dbReference>
<dbReference type="InterPro" id="IPR007645">
    <property type="entry name" value="RNA_pol_Rpb2_3"/>
</dbReference>
<dbReference type="InterPro" id="IPR007642">
    <property type="entry name" value="RNA_pol_Rpb2_2"/>
</dbReference>
<gene>
    <name evidence="20" type="ORF">BJ322DRAFT_1129109</name>
</gene>
<evidence type="ECO:0000256" key="2">
    <source>
        <dbReference type="ARBA" id="ARBA00006835"/>
    </source>
</evidence>
<dbReference type="InterPro" id="IPR007641">
    <property type="entry name" value="RNA_pol_Rpb2_7"/>
</dbReference>
<keyword evidence="9 13" id="KW-0804">Transcription</keyword>
<dbReference type="GO" id="GO:0008270">
    <property type="term" value="F:zinc ion binding"/>
    <property type="evidence" value="ECO:0007669"/>
    <property type="project" value="UniProtKB-KW"/>
</dbReference>
<evidence type="ECO:0000313" key="20">
    <source>
        <dbReference type="EMBL" id="KAF9780055.1"/>
    </source>
</evidence>
<feature type="domain" description="DNA-directed RNA polymerase I subunit RPA2" evidence="19">
    <location>
        <begin position="584"/>
        <end position="641"/>
    </location>
</feature>
<dbReference type="Pfam" id="PF04565">
    <property type="entry name" value="RNA_pol_Rpb2_3"/>
    <property type="match status" value="1"/>
</dbReference>
<dbReference type="FunFam" id="3.90.1070.20:FF:000003">
    <property type="entry name" value="DNA-directed RNA polymerase subunit beta"/>
    <property type="match status" value="1"/>
</dbReference>
<dbReference type="Gene3D" id="3.90.1110.10">
    <property type="entry name" value="RNA polymerase Rpb2, domain 2"/>
    <property type="match status" value="1"/>
</dbReference>
<dbReference type="CDD" id="cd00653">
    <property type="entry name" value="RNA_pol_B_RPB2"/>
    <property type="match status" value="1"/>
</dbReference>
<feature type="domain" description="DNA-directed RNA polymerase subunit 2 hybrid-binding" evidence="14">
    <location>
        <begin position="691"/>
        <end position="1060"/>
    </location>
</feature>
<evidence type="ECO:0000313" key="21">
    <source>
        <dbReference type="Proteomes" id="UP000736335"/>
    </source>
</evidence>
<dbReference type="EMBL" id="WIUZ02000017">
    <property type="protein sequence ID" value="KAF9780055.1"/>
    <property type="molecule type" value="Genomic_DNA"/>
</dbReference>
<feature type="domain" description="RNA polymerase beta subunit protrusion" evidence="17">
    <location>
        <begin position="31"/>
        <end position="428"/>
    </location>
</feature>
<accession>A0A9P6H5S6</accession>
<name>A0A9P6H5S6_9AGAM</name>
<evidence type="ECO:0000256" key="10">
    <source>
        <dbReference type="ARBA" id="ARBA00023242"/>
    </source>
</evidence>
<keyword evidence="6" id="KW-0479">Metal-binding</keyword>
<keyword evidence="5 13" id="KW-0548">Nucleotidyltransferase</keyword>
<dbReference type="Gene3D" id="2.40.50.150">
    <property type="match status" value="1"/>
</dbReference>
<dbReference type="GO" id="GO:0005730">
    <property type="term" value="C:nucleolus"/>
    <property type="evidence" value="ECO:0007669"/>
    <property type="project" value="UniProtKB-SubCell"/>
</dbReference>
<dbReference type="InterPro" id="IPR015712">
    <property type="entry name" value="DNA-dir_RNA_pol_su2"/>
</dbReference>
<evidence type="ECO:0000259" key="16">
    <source>
        <dbReference type="Pfam" id="PF04561"/>
    </source>
</evidence>
<dbReference type="EC" id="2.7.7.6" evidence="13"/>
<evidence type="ECO:0000259" key="17">
    <source>
        <dbReference type="Pfam" id="PF04563"/>
    </source>
</evidence>
<dbReference type="Gene3D" id="3.90.1800.10">
    <property type="entry name" value="RNA polymerase alpha subunit dimerisation domain"/>
    <property type="match status" value="1"/>
</dbReference>
<dbReference type="InterPro" id="IPR007120">
    <property type="entry name" value="DNA-dir_RNAP_su2_dom"/>
</dbReference>
<reference evidence="20" key="2">
    <citation type="submission" date="2020-11" db="EMBL/GenBank/DDBJ databases">
        <authorList>
            <consortium name="DOE Joint Genome Institute"/>
            <person name="Kuo A."/>
            <person name="Miyauchi S."/>
            <person name="Kiss E."/>
            <person name="Drula E."/>
            <person name="Kohler A."/>
            <person name="Sanchez-Garcia M."/>
            <person name="Andreopoulos B."/>
            <person name="Barry K.W."/>
            <person name="Bonito G."/>
            <person name="Buee M."/>
            <person name="Carver A."/>
            <person name="Chen C."/>
            <person name="Cichocki N."/>
            <person name="Clum A."/>
            <person name="Culley D."/>
            <person name="Crous P.W."/>
            <person name="Fauchery L."/>
            <person name="Girlanda M."/>
            <person name="Hayes R."/>
            <person name="Keri Z."/>
            <person name="Labutti K."/>
            <person name="Lipzen A."/>
            <person name="Lombard V."/>
            <person name="Magnuson J."/>
            <person name="Maillard F."/>
            <person name="Morin E."/>
            <person name="Murat C."/>
            <person name="Nolan M."/>
            <person name="Ohm R."/>
            <person name="Pangilinan J."/>
            <person name="Pereira M."/>
            <person name="Perotto S."/>
            <person name="Peter M."/>
            <person name="Riley R."/>
            <person name="Sitrit Y."/>
            <person name="Stielow B."/>
            <person name="Szollosi G."/>
            <person name="Zifcakova L."/>
            <person name="Stursova M."/>
            <person name="Spatafora J.W."/>
            <person name="Tedersoo L."/>
            <person name="Vaario L.-M."/>
            <person name="Yamada A."/>
            <person name="Yan M."/>
            <person name="Wang P."/>
            <person name="Xu J."/>
            <person name="Bruns T."/>
            <person name="Baldrian P."/>
            <person name="Vilgalys R."/>
            <person name="Henrissat B."/>
            <person name="Grigoriev I.V."/>
            <person name="Hibbett D."/>
            <person name="Nagy L.G."/>
            <person name="Martin F.M."/>
        </authorList>
    </citation>
    <scope>NUCLEOTIDE SEQUENCE</scope>
    <source>
        <strain evidence="20">UH-Tt-Lm1</strain>
    </source>
</reference>
<dbReference type="Gene3D" id="2.40.270.10">
    <property type="entry name" value="DNA-directed RNA polymerase, subunit 2, domain 6"/>
    <property type="match status" value="1"/>
</dbReference>
<dbReference type="InterPro" id="IPR009674">
    <property type="entry name" value="Rpa2_dom_4"/>
</dbReference>
<evidence type="ECO:0000256" key="7">
    <source>
        <dbReference type="ARBA" id="ARBA00022771"/>
    </source>
</evidence>
<feature type="domain" description="RNA polymerase Rpb2" evidence="18">
    <location>
        <begin position="478"/>
        <end position="542"/>
    </location>
</feature>
<dbReference type="PROSITE" id="PS01166">
    <property type="entry name" value="RNA_POL_BETA"/>
    <property type="match status" value="1"/>
</dbReference>
<dbReference type="Pfam" id="PF04563">
    <property type="entry name" value="RNA_pol_Rpb2_1"/>
    <property type="match status" value="1"/>
</dbReference>
<keyword evidence="4 13" id="KW-0808">Transferase</keyword>
<dbReference type="FunFam" id="3.90.1100.10:FF:000008">
    <property type="entry name" value="DNA-directed RNA polymerase subunit beta"/>
    <property type="match status" value="1"/>
</dbReference>
<evidence type="ECO:0000256" key="4">
    <source>
        <dbReference type="ARBA" id="ARBA00022679"/>
    </source>
</evidence>
<evidence type="ECO:0000256" key="9">
    <source>
        <dbReference type="ARBA" id="ARBA00023163"/>
    </source>
</evidence>
<protein>
    <recommendedName>
        <fullName evidence="13">DNA-directed RNA polymerase subunit beta</fullName>
        <ecNumber evidence="13">2.7.7.6</ecNumber>
    </recommendedName>
</protein>
<dbReference type="InterPro" id="IPR014724">
    <property type="entry name" value="RNA_pol_RPB2_OB-fold"/>
</dbReference>
<evidence type="ECO:0000256" key="11">
    <source>
        <dbReference type="ARBA" id="ARBA00047768"/>
    </source>
</evidence>
<evidence type="ECO:0000256" key="3">
    <source>
        <dbReference type="ARBA" id="ARBA00022478"/>
    </source>
</evidence>
<dbReference type="SUPFAM" id="SSF64484">
    <property type="entry name" value="beta and beta-prime subunits of DNA dependent RNA-polymerase"/>
    <property type="match status" value="1"/>
</dbReference>
<dbReference type="InterPro" id="IPR037034">
    <property type="entry name" value="RNA_pol_Rpb2_2_sf"/>
</dbReference>
<dbReference type="Pfam" id="PF04560">
    <property type="entry name" value="RNA_pol_Rpb2_7"/>
    <property type="match status" value="1"/>
</dbReference>
<dbReference type="GO" id="GO:0003677">
    <property type="term" value="F:DNA binding"/>
    <property type="evidence" value="ECO:0007669"/>
    <property type="project" value="InterPro"/>
</dbReference>
<dbReference type="GO" id="GO:0032549">
    <property type="term" value="F:ribonucleoside binding"/>
    <property type="evidence" value="ECO:0007669"/>
    <property type="project" value="InterPro"/>
</dbReference>
<evidence type="ECO:0000259" key="14">
    <source>
        <dbReference type="Pfam" id="PF00562"/>
    </source>
</evidence>
<evidence type="ECO:0000256" key="5">
    <source>
        <dbReference type="ARBA" id="ARBA00022695"/>
    </source>
</evidence>
<dbReference type="GO" id="GO:0000428">
    <property type="term" value="C:DNA-directed RNA polymerase complex"/>
    <property type="evidence" value="ECO:0007669"/>
    <property type="project" value="UniProtKB-KW"/>
</dbReference>
<feature type="domain" description="RNA polymerase Rpb2" evidence="16">
    <location>
        <begin position="206"/>
        <end position="394"/>
    </location>
</feature>
<dbReference type="Pfam" id="PF00562">
    <property type="entry name" value="RNA_pol_Rpb2_6"/>
    <property type="match status" value="1"/>
</dbReference>
<dbReference type="FunFam" id="2.40.270.10:FF:000011">
    <property type="entry name" value="DNA-directed RNA polymerase subunit beta"/>
    <property type="match status" value="1"/>
</dbReference>
<comment type="subcellular location">
    <subcellularLocation>
        <location evidence="1">Nucleus</location>
        <location evidence="1">Nucleolus</location>
    </subcellularLocation>
</comment>
<evidence type="ECO:0000256" key="6">
    <source>
        <dbReference type="ARBA" id="ARBA00022723"/>
    </source>
</evidence>
<dbReference type="FunFam" id="3.90.1110.10:FF:000007">
    <property type="entry name" value="DNA-directed RNA polymerase subunit beta"/>
    <property type="match status" value="1"/>
</dbReference>
<feature type="domain" description="RNA polymerase Rpb2" evidence="15">
    <location>
        <begin position="1062"/>
        <end position="1107"/>
    </location>
</feature>
<dbReference type="Pfam" id="PF06883">
    <property type="entry name" value="RNA_pol_Rpa2_4"/>
    <property type="match status" value="1"/>
</dbReference>
<dbReference type="Proteomes" id="UP000736335">
    <property type="component" value="Unassembled WGS sequence"/>
</dbReference>
<feature type="non-terminal residue" evidence="20">
    <location>
        <position position="1215"/>
    </location>
</feature>
<dbReference type="Gene3D" id="3.90.1100.10">
    <property type="match status" value="1"/>
</dbReference>
<dbReference type="PANTHER" id="PTHR20856">
    <property type="entry name" value="DNA-DIRECTED RNA POLYMERASE I SUBUNIT 2"/>
    <property type="match status" value="1"/>
</dbReference>
<dbReference type="GO" id="GO:0006351">
    <property type="term" value="P:DNA-templated transcription"/>
    <property type="evidence" value="ECO:0007669"/>
    <property type="project" value="InterPro"/>
</dbReference>
<dbReference type="Pfam" id="PF04561">
    <property type="entry name" value="RNA_pol_Rpb2_2"/>
    <property type="match status" value="1"/>
</dbReference>
<comment type="similarity">
    <text evidence="2 12">Belongs to the RNA polymerase beta chain family.</text>
</comment>
<evidence type="ECO:0000259" key="18">
    <source>
        <dbReference type="Pfam" id="PF04565"/>
    </source>
</evidence>
<keyword evidence="10" id="KW-0539">Nucleus</keyword>
<evidence type="ECO:0000256" key="8">
    <source>
        <dbReference type="ARBA" id="ARBA00022833"/>
    </source>
</evidence>
<comment type="caution">
    <text evidence="20">The sequence shown here is derived from an EMBL/GenBank/DDBJ whole genome shotgun (WGS) entry which is preliminary data.</text>
</comment>
<dbReference type="OrthoDB" id="10248617at2759"/>
<evidence type="ECO:0000259" key="15">
    <source>
        <dbReference type="Pfam" id="PF04560"/>
    </source>
</evidence>
<evidence type="ECO:0000256" key="12">
    <source>
        <dbReference type="RuleBase" id="RU000434"/>
    </source>
</evidence>
<keyword evidence="21" id="KW-1185">Reference proteome</keyword>
<dbReference type="AlphaFoldDB" id="A0A9P6H5S6"/>
<dbReference type="InterPro" id="IPR007121">
    <property type="entry name" value="RNA_pol_bsu_CS"/>
</dbReference>
<dbReference type="InterPro" id="IPR037033">
    <property type="entry name" value="DNA-dir_RNAP_su2_hyb_sf"/>
</dbReference>
<dbReference type="FunFam" id="3.90.1100.10:FF:000016">
    <property type="entry name" value="DNA-directed RNA polymerase subunit beta"/>
    <property type="match status" value="1"/>
</dbReference>